<accession>A0A919L3E8</accession>
<feature type="compositionally biased region" description="Gly residues" evidence="1">
    <location>
        <begin position="100"/>
        <end position="111"/>
    </location>
</feature>
<dbReference type="AlphaFoldDB" id="A0A919L3E8"/>
<organism evidence="2 3">
    <name type="scientific">Streptomyces sulfonofaciens</name>
    <dbReference type="NCBI Taxonomy" id="68272"/>
    <lineage>
        <taxon>Bacteria</taxon>
        <taxon>Bacillati</taxon>
        <taxon>Actinomycetota</taxon>
        <taxon>Actinomycetes</taxon>
        <taxon>Kitasatosporales</taxon>
        <taxon>Streptomycetaceae</taxon>
        <taxon>Streptomyces</taxon>
    </lineage>
</organism>
<evidence type="ECO:0000313" key="3">
    <source>
        <dbReference type="Proteomes" id="UP000603708"/>
    </source>
</evidence>
<evidence type="ECO:0000313" key="2">
    <source>
        <dbReference type="EMBL" id="GHH82483.1"/>
    </source>
</evidence>
<keyword evidence="3" id="KW-1185">Reference proteome</keyword>
<proteinExistence type="predicted"/>
<feature type="region of interest" description="Disordered" evidence="1">
    <location>
        <begin position="1"/>
        <end position="39"/>
    </location>
</feature>
<sequence length="111" mass="11612">MTWASPRGRRKPWFRRGPGLFEHADPPAGPHVPGDRREAVEHVPRCGTWVTGGGSRAVARRGLGGRRAAGHRRAAGGAPGGRQAARRADGRRRARQAAGGAPGGGRARCGV</sequence>
<protein>
    <submittedName>
        <fullName evidence="2">Uncharacterized protein</fullName>
    </submittedName>
</protein>
<comment type="caution">
    <text evidence="2">The sequence shown here is derived from an EMBL/GenBank/DDBJ whole genome shotgun (WGS) entry which is preliminary data.</text>
</comment>
<name>A0A919L3E8_9ACTN</name>
<reference evidence="2" key="2">
    <citation type="submission" date="2020-09" db="EMBL/GenBank/DDBJ databases">
        <authorList>
            <person name="Sun Q."/>
            <person name="Ohkuma M."/>
        </authorList>
    </citation>
    <scope>NUCLEOTIDE SEQUENCE</scope>
    <source>
        <strain evidence="2">JCM 5069</strain>
    </source>
</reference>
<dbReference type="Proteomes" id="UP000603708">
    <property type="component" value="Unassembled WGS sequence"/>
</dbReference>
<evidence type="ECO:0000256" key="1">
    <source>
        <dbReference type="SAM" id="MobiDB-lite"/>
    </source>
</evidence>
<reference evidence="2" key="1">
    <citation type="journal article" date="2014" name="Int. J. Syst. Evol. Microbiol.">
        <title>Complete genome sequence of Corynebacterium casei LMG S-19264T (=DSM 44701T), isolated from a smear-ripened cheese.</title>
        <authorList>
            <consortium name="US DOE Joint Genome Institute (JGI-PGF)"/>
            <person name="Walter F."/>
            <person name="Albersmeier A."/>
            <person name="Kalinowski J."/>
            <person name="Ruckert C."/>
        </authorList>
    </citation>
    <scope>NUCLEOTIDE SEQUENCE</scope>
    <source>
        <strain evidence="2">JCM 5069</strain>
    </source>
</reference>
<dbReference type="EMBL" id="BNCD01000012">
    <property type="protein sequence ID" value="GHH82483.1"/>
    <property type="molecule type" value="Genomic_DNA"/>
</dbReference>
<gene>
    <name evidence="2" type="ORF">GCM10018793_42430</name>
</gene>
<feature type="region of interest" description="Disordered" evidence="1">
    <location>
        <begin position="61"/>
        <end position="111"/>
    </location>
</feature>